<keyword evidence="5" id="KW-1185">Reference proteome</keyword>
<dbReference type="Proteomes" id="UP000015101">
    <property type="component" value="Unassembled WGS sequence"/>
</dbReference>
<comment type="similarity">
    <text evidence="1">Belongs to the type-B carboxylesterase/lipase family.</text>
</comment>
<dbReference type="Pfam" id="PF00135">
    <property type="entry name" value="COesterase"/>
    <property type="match status" value="1"/>
</dbReference>
<name>T1G5M0_HELRO</name>
<sequence length="162" mass="17655">MLIFHLTANQKANLLPVVVFLHGESYDIGSGNVYEAAAVASFAGNVWVTLNYRLGALGWCSCFLSTKNDNSPGNYALLDQVAALHWVKENIRAFGGDPDRVTLIGHHYGAAMAHMLAVSPVTKGKFLFQRLILLGGTAFSSWSLQHNPTLYTQQLANMLNCS</sequence>
<dbReference type="EMBL" id="KB097182">
    <property type="protein sequence ID" value="ESN98336.1"/>
    <property type="molecule type" value="Genomic_DNA"/>
</dbReference>
<dbReference type="CTD" id="20216367"/>
<dbReference type="OrthoDB" id="408631at2759"/>
<evidence type="ECO:0000313" key="4">
    <source>
        <dbReference type="EnsemblMetazoa" id="HelroP84683"/>
    </source>
</evidence>
<dbReference type="KEGG" id="hro:HELRODRAFT_84683"/>
<dbReference type="InterPro" id="IPR002018">
    <property type="entry name" value="CarbesteraseB"/>
</dbReference>
<protein>
    <recommendedName>
        <fullName evidence="2">Carboxylesterase type B domain-containing protein</fullName>
    </recommendedName>
</protein>
<reference evidence="4" key="3">
    <citation type="submission" date="2015-06" db="UniProtKB">
        <authorList>
            <consortium name="EnsemblMetazoa"/>
        </authorList>
    </citation>
    <scope>IDENTIFICATION</scope>
</reference>
<reference evidence="3 5" key="2">
    <citation type="journal article" date="2013" name="Nature">
        <title>Insights into bilaterian evolution from three spiralian genomes.</title>
        <authorList>
            <person name="Simakov O."/>
            <person name="Marletaz F."/>
            <person name="Cho S.J."/>
            <person name="Edsinger-Gonzales E."/>
            <person name="Havlak P."/>
            <person name="Hellsten U."/>
            <person name="Kuo D.H."/>
            <person name="Larsson T."/>
            <person name="Lv J."/>
            <person name="Arendt D."/>
            <person name="Savage R."/>
            <person name="Osoegawa K."/>
            <person name="de Jong P."/>
            <person name="Grimwood J."/>
            <person name="Chapman J.A."/>
            <person name="Shapiro H."/>
            <person name="Aerts A."/>
            <person name="Otillar R.P."/>
            <person name="Terry A.Y."/>
            <person name="Boore J.L."/>
            <person name="Grigoriev I.V."/>
            <person name="Lindberg D.R."/>
            <person name="Seaver E.C."/>
            <person name="Weisblat D.A."/>
            <person name="Putnam N.H."/>
            <person name="Rokhsar D.S."/>
        </authorList>
    </citation>
    <scope>NUCLEOTIDE SEQUENCE</scope>
</reference>
<accession>T1G5M0</accession>
<dbReference type="OMA" id="ITHTAHI"/>
<dbReference type="EnsemblMetazoa" id="HelroT84683">
    <property type="protein sequence ID" value="HelroP84683"/>
    <property type="gene ID" value="HelroG84683"/>
</dbReference>
<feature type="domain" description="Carboxylesterase type B" evidence="2">
    <location>
        <begin position="9"/>
        <end position="161"/>
    </location>
</feature>
<dbReference type="Gene3D" id="3.40.50.1820">
    <property type="entry name" value="alpha/beta hydrolase"/>
    <property type="match status" value="1"/>
</dbReference>
<dbReference type="EMBL" id="AMQM01005974">
    <property type="status" value="NOT_ANNOTATED_CDS"/>
    <property type="molecule type" value="Genomic_DNA"/>
</dbReference>
<dbReference type="EMBL" id="AMQM01005973">
    <property type="status" value="NOT_ANNOTATED_CDS"/>
    <property type="molecule type" value="Genomic_DNA"/>
</dbReference>
<dbReference type="InterPro" id="IPR051093">
    <property type="entry name" value="Neuroligin/BSAL"/>
</dbReference>
<evidence type="ECO:0000256" key="1">
    <source>
        <dbReference type="ARBA" id="ARBA00005964"/>
    </source>
</evidence>
<evidence type="ECO:0000313" key="5">
    <source>
        <dbReference type="Proteomes" id="UP000015101"/>
    </source>
</evidence>
<dbReference type="PANTHER" id="PTHR43903">
    <property type="entry name" value="NEUROLIGIN"/>
    <property type="match status" value="1"/>
</dbReference>
<dbReference type="InterPro" id="IPR029058">
    <property type="entry name" value="AB_hydrolase_fold"/>
</dbReference>
<evidence type="ECO:0000259" key="2">
    <source>
        <dbReference type="Pfam" id="PF00135"/>
    </source>
</evidence>
<organism evidence="4 5">
    <name type="scientific">Helobdella robusta</name>
    <name type="common">Californian leech</name>
    <dbReference type="NCBI Taxonomy" id="6412"/>
    <lineage>
        <taxon>Eukaryota</taxon>
        <taxon>Metazoa</taxon>
        <taxon>Spiralia</taxon>
        <taxon>Lophotrochozoa</taxon>
        <taxon>Annelida</taxon>
        <taxon>Clitellata</taxon>
        <taxon>Hirudinea</taxon>
        <taxon>Rhynchobdellida</taxon>
        <taxon>Glossiphoniidae</taxon>
        <taxon>Helobdella</taxon>
    </lineage>
</organism>
<gene>
    <name evidence="4" type="primary">20216367</name>
    <name evidence="3" type="ORF">HELRODRAFT_84683</name>
</gene>
<dbReference type="HOGENOM" id="CLU_006586_12_1_1"/>
<dbReference type="AlphaFoldDB" id="T1G5M0"/>
<dbReference type="RefSeq" id="XP_009023539.1">
    <property type="nucleotide sequence ID" value="XM_009025291.1"/>
</dbReference>
<reference evidence="5" key="1">
    <citation type="submission" date="2012-12" db="EMBL/GenBank/DDBJ databases">
        <authorList>
            <person name="Hellsten U."/>
            <person name="Grimwood J."/>
            <person name="Chapman J.A."/>
            <person name="Shapiro H."/>
            <person name="Aerts A."/>
            <person name="Otillar R.P."/>
            <person name="Terry A.Y."/>
            <person name="Boore J.L."/>
            <person name="Simakov O."/>
            <person name="Marletaz F."/>
            <person name="Cho S.-J."/>
            <person name="Edsinger-Gonzales E."/>
            <person name="Havlak P."/>
            <person name="Kuo D.-H."/>
            <person name="Larsson T."/>
            <person name="Lv J."/>
            <person name="Arendt D."/>
            <person name="Savage R."/>
            <person name="Osoegawa K."/>
            <person name="de Jong P."/>
            <person name="Lindberg D.R."/>
            <person name="Seaver E.C."/>
            <person name="Weisblat D.A."/>
            <person name="Putnam N.H."/>
            <person name="Grigoriev I.V."/>
            <person name="Rokhsar D.S."/>
        </authorList>
    </citation>
    <scope>NUCLEOTIDE SEQUENCE</scope>
</reference>
<dbReference type="GeneID" id="20216367"/>
<dbReference type="STRING" id="6412.T1G5M0"/>
<proteinExistence type="inferred from homology"/>
<dbReference type="SUPFAM" id="SSF53474">
    <property type="entry name" value="alpha/beta-Hydrolases"/>
    <property type="match status" value="1"/>
</dbReference>
<dbReference type="eggNOG" id="KOG1516">
    <property type="taxonomic scope" value="Eukaryota"/>
</dbReference>
<evidence type="ECO:0000313" key="3">
    <source>
        <dbReference type="EMBL" id="ESN98336.1"/>
    </source>
</evidence>
<dbReference type="InParanoid" id="T1G5M0"/>